<dbReference type="RefSeq" id="WP_344619568.1">
    <property type="nucleotide sequence ID" value="NZ_BAAARV010000102.1"/>
</dbReference>
<dbReference type="CDD" id="cd03809">
    <property type="entry name" value="GT4_MtfB-like"/>
    <property type="match status" value="1"/>
</dbReference>
<keyword evidence="6" id="KW-1185">Reference proteome</keyword>
<evidence type="ECO:0000259" key="3">
    <source>
        <dbReference type="Pfam" id="PF00534"/>
    </source>
</evidence>
<protein>
    <submittedName>
        <fullName evidence="5">Glycosyltransferase family 1 protein</fullName>
    </submittedName>
</protein>
<evidence type="ECO:0000256" key="2">
    <source>
        <dbReference type="ARBA" id="ARBA00022679"/>
    </source>
</evidence>
<dbReference type="Pfam" id="PF00534">
    <property type="entry name" value="Glycos_transf_1"/>
    <property type="match status" value="1"/>
</dbReference>
<accession>A0ABP5UUL7</accession>
<dbReference type="InterPro" id="IPR001296">
    <property type="entry name" value="Glyco_trans_1"/>
</dbReference>
<dbReference type="Proteomes" id="UP001501444">
    <property type="component" value="Unassembled WGS sequence"/>
</dbReference>
<dbReference type="PANTHER" id="PTHR46401:SF2">
    <property type="entry name" value="GLYCOSYLTRANSFERASE WBBK-RELATED"/>
    <property type="match status" value="1"/>
</dbReference>
<keyword evidence="1" id="KW-0328">Glycosyltransferase</keyword>
<name>A0ABP5UUL7_9ACTN</name>
<reference evidence="6" key="1">
    <citation type="journal article" date="2019" name="Int. J. Syst. Evol. Microbiol.">
        <title>The Global Catalogue of Microorganisms (GCM) 10K type strain sequencing project: providing services to taxonomists for standard genome sequencing and annotation.</title>
        <authorList>
            <consortium name="The Broad Institute Genomics Platform"/>
            <consortium name="The Broad Institute Genome Sequencing Center for Infectious Disease"/>
            <person name="Wu L."/>
            <person name="Ma J."/>
        </authorList>
    </citation>
    <scope>NUCLEOTIDE SEQUENCE [LARGE SCALE GENOMIC DNA]</scope>
    <source>
        <strain evidence="6">JCM 3272</strain>
    </source>
</reference>
<organism evidence="5 6">
    <name type="scientific">Dactylosporangium salmoneum</name>
    <dbReference type="NCBI Taxonomy" id="53361"/>
    <lineage>
        <taxon>Bacteria</taxon>
        <taxon>Bacillati</taxon>
        <taxon>Actinomycetota</taxon>
        <taxon>Actinomycetes</taxon>
        <taxon>Micromonosporales</taxon>
        <taxon>Micromonosporaceae</taxon>
        <taxon>Dactylosporangium</taxon>
    </lineage>
</organism>
<evidence type="ECO:0000313" key="6">
    <source>
        <dbReference type="Proteomes" id="UP001501444"/>
    </source>
</evidence>
<dbReference type="InterPro" id="IPR028098">
    <property type="entry name" value="Glyco_trans_4-like_N"/>
</dbReference>
<dbReference type="EMBL" id="BAAARV010000102">
    <property type="protein sequence ID" value="GAA2386962.1"/>
    <property type="molecule type" value="Genomic_DNA"/>
</dbReference>
<keyword evidence="2" id="KW-0808">Transferase</keyword>
<proteinExistence type="predicted"/>
<evidence type="ECO:0000259" key="4">
    <source>
        <dbReference type="Pfam" id="PF13439"/>
    </source>
</evidence>
<evidence type="ECO:0000256" key="1">
    <source>
        <dbReference type="ARBA" id="ARBA00022676"/>
    </source>
</evidence>
<feature type="domain" description="Glycosyl transferase family 1" evidence="3">
    <location>
        <begin position="200"/>
        <end position="354"/>
    </location>
</feature>
<evidence type="ECO:0000313" key="5">
    <source>
        <dbReference type="EMBL" id="GAA2386962.1"/>
    </source>
</evidence>
<dbReference type="SUPFAM" id="SSF53756">
    <property type="entry name" value="UDP-Glycosyltransferase/glycogen phosphorylase"/>
    <property type="match status" value="1"/>
</dbReference>
<gene>
    <name evidence="5" type="ORF">GCM10010170_097640</name>
</gene>
<sequence>MTPGRPPRVLVDATSVPADRGGVGRYVDGLLGALGALEADLAVVCQRTDAERYGRLVPNARIMSAPAAAAHRPARLAWEQTGLPILAQQVGAQVLHSPFYTCPLRAGCPVTVTVHDATFFTEPEHYDKSRRTFFRSAIKTSLRRANRVIVPSKATRDELIRLLDADPTRIDVAYHGVDPEAFHAPSDDEKARVRARLGLGAQEYIAFLGAKEPRKNVPSLIRGWISAVRDREHPPALVVAGGQGHDDEIDAAIAEVPSHLRLLRPGYLRYADLPGFLGGAVVAAYPSYGEGFGLPILEAMACGAPVLTTPRLSLPEVGGDAVAYTGPSPDEIARDLAALLDDTERRTALAKAGAARAKEFTWESSAEVHLAAWARAASPRGLAG</sequence>
<comment type="caution">
    <text evidence="5">The sequence shown here is derived from an EMBL/GenBank/DDBJ whole genome shotgun (WGS) entry which is preliminary data.</text>
</comment>
<feature type="domain" description="Glycosyltransferase subfamily 4-like N-terminal" evidence="4">
    <location>
        <begin position="21"/>
        <end position="180"/>
    </location>
</feature>
<dbReference type="Pfam" id="PF13439">
    <property type="entry name" value="Glyco_transf_4"/>
    <property type="match status" value="1"/>
</dbReference>
<dbReference type="Gene3D" id="3.40.50.2000">
    <property type="entry name" value="Glycogen Phosphorylase B"/>
    <property type="match status" value="2"/>
</dbReference>
<dbReference type="PANTHER" id="PTHR46401">
    <property type="entry name" value="GLYCOSYLTRANSFERASE WBBK-RELATED"/>
    <property type="match status" value="1"/>
</dbReference>